<evidence type="ECO:0000256" key="4">
    <source>
        <dbReference type="ARBA" id="ARBA00023163"/>
    </source>
</evidence>
<sequence>MATPPGEVTRILRAWGKGDQQALEKLMPVVYGELRRLAQHYLRRERPDHTLQATALVHEAYLRLVDQRAVTWQNRAHFFGVAAQLMRRILVDHARRHHAAKRGGTALKVSLNDVVLAAEERAEDLVALDDALNRLAAMDPRQGRVVELRLFGGLTVEETAEVLRISPATVKREWTTAKAWLSREIRQGSRGEAGGLGQG</sequence>
<organism evidence="6 7">
    <name type="scientific">Eiseniibacteriota bacterium</name>
    <dbReference type="NCBI Taxonomy" id="2212470"/>
    <lineage>
        <taxon>Bacteria</taxon>
        <taxon>Candidatus Eiseniibacteriota</taxon>
    </lineage>
</organism>
<dbReference type="GO" id="GO:0006352">
    <property type="term" value="P:DNA-templated transcription initiation"/>
    <property type="evidence" value="ECO:0007669"/>
    <property type="project" value="InterPro"/>
</dbReference>
<dbReference type="GO" id="GO:0016987">
    <property type="term" value="F:sigma factor activity"/>
    <property type="evidence" value="ECO:0007669"/>
    <property type="project" value="UniProtKB-KW"/>
</dbReference>
<dbReference type="Pfam" id="PF07638">
    <property type="entry name" value="Sigma70_ECF"/>
    <property type="match status" value="1"/>
</dbReference>
<dbReference type="Gene3D" id="1.10.10.10">
    <property type="entry name" value="Winged helix-like DNA-binding domain superfamily/Winged helix DNA-binding domain"/>
    <property type="match status" value="1"/>
</dbReference>
<dbReference type="InterPro" id="IPR053812">
    <property type="entry name" value="HTH_Sigma70_ECF-like"/>
</dbReference>
<dbReference type="AlphaFoldDB" id="A0A538STX7"/>
<dbReference type="InterPro" id="IPR013325">
    <property type="entry name" value="RNA_pol_sigma_r2"/>
</dbReference>
<dbReference type="InterPro" id="IPR013324">
    <property type="entry name" value="RNA_pol_sigma_r3/r4-like"/>
</dbReference>
<dbReference type="SUPFAM" id="SSF88946">
    <property type="entry name" value="Sigma2 domain of RNA polymerase sigma factors"/>
    <property type="match status" value="1"/>
</dbReference>
<protein>
    <submittedName>
        <fullName evidence="6">Sigma-70 family RNA polymerase sigma factor</fullName>
    </submittedName>
</protein>
<dbReference type="InterPro" id="IPR011517">
    <property type="entry name" value="RNA_pol_sigma70_ECF-like"/>
</dbReference>
<comment type="caution">
    <text evidence="6">The sequence shown here is derived from an EMBL/GenBank/DDBJ whole genome shotgun (WGS) entry which is preliminary data.</text>
</comment>
<dbReference type="NCBIfam" id="TIGR02937">
    <property type="entry name" value="sigma70-ECF"/>
    <property type="match status" value="1"/>
</dbReference>
<feature type="domain" description="RNA polymerase sigma-70 ECF-like HTH" evidence="5">
    <location>
        <begin position="6"/>
        <end position="186"/>
    </location>
</feature>
<keyword evidence="4" id="KW-0804">Transcription</keyword>
<dbReference type="Gene3D" id="1.10.1740.10">
    <property type="match status" value="1"/>
</dbReference>
<reference evidence="6 7" key="1">
    <citation type="journal article" date="2019" name="Nat. Microbiol.">
        <title>Mediterranean grassland soil C-N compound turnover is dependent on rainfall and depth, and is mediated by genomically divergent microorganisms.</title>
        <authorList>
            <person name="Diamond S."/>
            <person name="Andeer P.F."/>
            <person name="Li Z."/>
            <person name="Crits-Christoph A."/>
            <person name="Burstein D."/>
            <person name="Anantharaman K."/>
            <person name="Lane K.R."/>
            <person name="Thomas B.C."/>
            <person name="Pan C."/>
            <person name="Northen T.R."/>
            <person name="Banfield J.F."/>
        </authorList>
    </citation>
    <scope>NUCLEOTIDE SEQUENCE [LARGE SCALE GENOMIC DNA]</scope>
    <source>
        <strain evidence="6">WS_4</strain>
    </source>
</reference>
<dbReference type="SUPFAM" id="SSF88659">
    <property type="entry name" value="Sigma3 and sigma4 domains of RNA polymerase sigma factors"/>
    <property type="match status" value="1"/>
</dbReference>
<evidence type="ECO:0000256" key="2">
    <source>
        <dbReference type="ARBA" id="ARBA00023015"/>
    </source>
</evidence>
<evidence type="ECO:0000313" key="7">
    <source>
        <dbReference type="Proteomes" id="UP000319829"/>
    </source>
</evidence>
<dbReference type="InterPro" id="IPR014284">
    <property type="entry name" value="RNA_pol_sigma-70_dom"/>
</dbReference>
<dbReference type="NCBIfam" id="TIGR02999">
    <property type="entry name" value="Sig-70_X6"/>
    <property type="match status" value="1"/>
</dbReference>
<dbReference type="InterPro" id="IPR036388">
    <property type="entry name" value="WH-like_DNA-bd_sf"/>
</dbReference>
<evidence type="ECO:0000256" key="3">
    <source>
        <dbReference type="ARBA" id="ARBA00023082"/>
    </source>
</evidence>
<keyword evidence="3" id="KW-0731">Sigma factor</keyword>
<keyword evidence="2" id="KW-0805">Transcription regulation</keyword>
<dbReference type="InterPro" id="IPR039425">
    <property type="entry name" value="RNA_pol_sigma-70-like"/>
</dbReference>
<evidence type="ECO:0000259" key="5">
    <source>
        <dbReference type="Pfam" id="PF07638"/>
    </source>
</evidence>
<proteinExistence type="inferred from homology"/>
<evidence type="ECO:0000313" key="6">
    <source>
        <dbReference type="EMBL" id="TMQ54829.1"/>
    </source>
</evidence>
<dbReference type="PANTHER" id="PTHR43133">
    <property type="entry name" value="RNA POLYMERASE ECF-TYPE SIGMA FACTO"/>
    <property type="match status" value="1"/>
</dbReference>
<name>A0A538STX7_UNCEI</name>
<dbReference type="Proteomes" id="UP000319829">
    <property type="component" value="Unassembled WGS sequence"/>
</dbReference>
<accession>A0A538STX7</accession>
<dbReference type="PANTHER" id="PTHR43133:SF39">
    <property type="entry name" value="SIMILAR TO RNA POLYMERASE SIGMA-E FACTOR"/>
    <property type="match status" value="1"/>
</dbReference>
<gene>
    <name evidence="6" type="ORF">E6K74_04955</name>
</gene>
<evidence type="ECO:0000256" key="1">
    <source>
        <dbReference type="ARBA" id="ARBA00010641"/>
    </source>
</evidence>
<dbReference type="EMBL" id="VBOU01000052">
    <property type="protein sequence ID" value="TMQ54829.1"/>
    <property type="molecule type" value="Genomic_DNA"/>
</dbReference>
<comment type="similarity">
    <text evidence="1">Belongs to the sigma-70 factor family. ECF subfamily.</text>
</comment>